<organism evidence="1 2">
    <name type="scientific">Leersia perrieri</name>
    <dbReference type="NCBI Taxonomy" id="77586"/>
    <lineage>
        <taxon>Eukaryota</taxon>
        <taxon>Viridiplantae</taxon>
        <taxon>Streptophyta</taxon>
        <taxon>Embryophyta</taxon>
        <taxon>Tracheophyta</taxon>
        <taxon>Spermatophyta</taxon>
        <taxon>Magnoliopsida</taxon>
        <taxon>Liliopsida</taxon>
        <taxon>Poales</taxon>
        <taxon>Poaceae</taxon>
        <taxon>BOP clade</taxon>
        <taxon>Oryzoideae</taxon>
        <taxon>Oryzeae</taxon>
        <taxon>Oryzinae</taxon>
        <taxon>Leersia</taxon>
    </lineage>
</organism>
<evidence type="ECO:0000313" key="1">
    <source>
        <dbReference type="EnsemblPlants" id="LPERR03G21310.1"/>
    </source>
</evidence>
<protein>
    <submittedName>
        <fullName evidence="1">Uncharacterized protein</fullName>
    </submittedName>
</protein>
<dbReference type="Gramene" id="LPERR03G21310.1">
    <property type="protein sequence ID" value="LPERR03G21310.1"/>
    <property type="gene ID" value="LPERR03G21310"/>
</dbReference>
<evidence type="ECO:0000313" key="2">
    <source>
        <dbReference type="Proteomes" id="UP000032180"/>
    </source>
</evidence>
<keyword evidence="2" id="KW-1185">Reference proteome</keyword>
<reference evidence="1 2" key="1">
    <citation type="submission" date="2012-08" db="EMBL/GenBank/DDBJ databases">
        <title>Oryza genome evolution.</title>
        <authorList>
            <person name="Wing R.A."/>
        </authorList>
    </citation>
    <scope>NUCLEOTIDE SEQUENCE</scope>
</reference>
<dbReference type="EnsemblPlants" id="LPERR03G21310.1">
    <property type="protein sequence ID" value="LPERR03G21310.1"/>
    <property type="gene ID" value="LPERR03G21310"/>
</dbReference>
<proteinExistence type="predicted"/>
<reference evidence="2" key="2">
    <citation type="submission" date="2013-12" db="EMBL/GenBank/DDBJ databases">
        <authorList>
            <person name="Yu Y."/>
            <person name="Lee S."/>
            <person name="de Baynast K."/>
            <person name="Wissotski M."/>
            <person name="Liu L."/>
            <person name="Talag J."/>
            <person name="Goicoechea J."/>
            <person name="Angelova A."/>
            <person name="Jetty R."/>
            <person name="Kudrna D."/>
            <person name="Golser W."/>
            <person name="Rivera L."/>
            <person name="Zhang J."/>
            <person name="Wing R."/>
        </authorList>
    </citation>
    <scope>NUCLEOTIDE SEQUENCE</scope>
</reference>
<accession>A0A0D9VWA5</accession>
<dbReference type="HOGENOM" id="CLU_2530738_0_0_1"/>
<dbReference type="Proteomes" id="UP000032180">
    <property type="component" value="Chromosome 3"/>
</dbReference>
<dbReference type="AlphaFoldDB" id="A0A0D9VWA5"/>
<sequence length="84" mass="9747">MRSPARRPSRRSTQSSASDPCIAVLPRHRFSAPAHSIQARRLRLRIRRRRRFIKTDFLSNDIRRGGIIQSTAVEYISVIKVTTF</sequence>
<name>A0A0D9VWA5_9ORYZ</name>
<reference evidence="1" key="3">
    <citation type="submission" date="2015-04" db="UniProtKB">
        <authorList>
            <consortium name="EnsemblPlants"/>
        </authorList>
    </citation>
    <scope>IDENTIFICATION</scope>
</reference>